<dbReference type="SUPFAM" id="SSF52200">
    <property type="entry name" value="Toll/Interleukin receptor TIR domain"/>
    <property type="match status" value="1"/>
</dbReference>
<dbReference type="Proteomes" id="UP001341840">
    <property type="component" value="Unassembled WGS sequence"/>
</dbReference>
<reference evidence="5 6" key="1">
    <citation type="journal article" date="2023" name="Plants (Basel)">
        <title>Bridging the Gap: Combining Genomics and Transcriptomics Approaches to Understand Stylosanthes scabra, an Orphan Legume from the Brazilian Caatinga.</title>
        <authorList>
            <person name="Ferreira-Neto J.R.C."/>
            <person name="da Silva M.D."/>
            <person name="Binneck E."/>
            <person name="de Melo N.F."/>
            <person name="da Silva R.H."/>
            <person name="de Melo A.L.T.M."/>
            <person name="Pandolfi V."/>
            <person name="Bustamante F.O."/>
            <person name="Brasileiro-Vidal A.C."/>
            <person name="Benko-Iseppon A.M."/>
        </authorList>
    </citation>
    <scope>NUCLEOTIDE SEQUENCE [LARGE SCALE GENOMIC DNA]</scope>
    <source>
        <tissue evidence="5">Leaves</tissue>
    </source>
</reference>
<dbReference type="Gene3D" id="1.10.8.430">
    <property type="entry name" value="Helical domain of apoptotic protease-activating factors"/>
    <property type="match status" value="1"/>
</dbReference>
<dbReference type="SMART" id="SM00255">
    <property type="entry name" value="TIR"/>
    <property type="match status" value="1"/>
</dbReference>
<sequence>MDLQSPFSSTYRWKYEVFISFRGQDTRYGFTGNLYKSLRNKGIHTFFDDDKLQSGDEITSALVNAIQKLQNELLHVLLCIKGNNRLVLPIFYEVDPSDVRHLKENFGEAMAKHEERCKNDLNRVQKWKEALNQVANLSGYHFNKGKIRRVPLPVADYPVGLESRVSKVIPLLEMDSTDRVCLVGIHGIGGIGKTTLALAIHNSIADHFEGLCFLANVRENSNKYGLTHLQNILLSEILGNEEVKVASVQQGTSIIQQRFSQMKVLLILDDVDDLKQLQAIAGKLDWFGPGSRVIITTQDTQLLKCHGVKKMHEVEGLNEAESSQLLVKKAFKNGEVSLSYAGVLNRAITYASGHPFALEIVGSNLFEKEVEDWESALQHYERILNGKIQQILKISYDALEENEQNIFLDITCCFKGYKLKEIGDILDARYGGKVRYHIRRLVDKSLIKVNKIWHQVTFHDLIEDMGK</sequence>
<dbReference type="InterPro" id="IPR058192">
    <property type="entry name" value="WHD_ROQ1-like"/>
</dbReference>
<dbReference type="InterPro" id="IPR036390">
    <property type="entry name" value="WH_DNA-bd_sf"/>
</dbReference>
<evidence type="ECO:0000256" key="3">
    <source>
        <dbReference type="ARBA" id="ARBA00022821"/>
    </source>
</evidence>
<name>A0ABU6R7Q9_9FABA</name>
<dbReference type="InterPro" id="IPR002182">
    <property type="entry name" value="NB-ARC"/>
</dbReference>
<protein>
    <recommendedName>
        <fullName evidence="4">TIR domain-containing protein</fullName>
    </recommendedName>
</protein>
<organism evidence="5 6">
    <name type="scientific">Stylosanthes scabra</name>
    <dbReference type="NCBI Taxonomy" id="79078"/>
    <lineage>
        <taxon>Eukaryota</taxon>
        <taxon>Viridiplantae</taxon>
        <taxon>Streptophyta</taxon>
        <taxon>Embryophyta</taxon>
        <taxon>Tracheophyta</taxon>
        <taxon>Spermatophyta</taxon>
        <taxon>Magnoliopsida</taxon>
        <taxon>eudicotyledons</taxon>
        <taxon>Gunneridae</taxon>
        <taxon>Pentapetalae</taxon>
        <taxon>rosids</taxon>
        <taxon>fabids</taxon>
        <taxon>Fabales</taxon>
        <taxon>Fabaceae</taxon>
        <taxon>Papilionoideae</taxon>
        <taxon>50 kb inversion clade</taxon>
        <taxon>dalbergioids sensu lato</taxon>
        <taxon>Dalbergieae</taxon>
        <taxon>Pterocarpus clade</taxon>
        <taxon>Stylosanthes</taxon>
    </lineage>
</organism>
<dbReference type="Gene3D" id="3.40.50.300">
    <property type="entry name" value="P-loop containing nucleotide triphosphate hydrolases"/>
    <property type="match status" value="1"/>
</dbReference>
<dbReference type="InterPro" id="IPR044974">
    <property type="entry name" value="Disease_R_plants"/>
</dbReference>
<dbReference type="SUPFAM" id="SSF46785">
    <property type="entry name" value="Winged helix' DNA-binding domain"/>
    <property type="match status" value="1"/>
</dbReference>
<evidence type="ECO:0000313" key="5">
    <source>
        <dbReference type="EMBL" id="MED6119982.1"/>
    </source>
</evidence>
<evidence type="ECO:0000256" key="1">
    <source>
        <dbReference type="ARBA" id="ARBA00022614"/>
    </source>
</evidence>
<accession>A0ABU6R7Q9</accession>
<evidence type="ECO:0000313" key="6">
    <source>
        <dbReference type="Proteomes" id="UP001341840"/>
    </source>
</evidence>
<feature type="domain" description="TIR" evidence="4">
    <location>
        <begin position="13"/>
        <end position="161"/>
    </location>
</feature>
<dbReference type="InterPro" id="IPR042197">
    <property type="entry name" value="Apaf_helical"/>
</dbReference>
<keyword evidence="6" id="KW-1185">Reference proteome</keyword>
<evidence type="ECO:0000256" key="2">
    <source>
        <dbReference type="ARBA" id="ARBA00022737"/>
    </source>
</evidence>
<keyword evidence="2" id="KW-0677">Repeat</keyword>
<dbReference type="PANTHER" id="PTHR11017">
    <property type="entry name" value="LEUCINE-RICH REPEAT-CONTAINING PROTEIN"/>
    <property type="match status" value="1"/>
</dbReference>
<dbReference type="InterPro" id="IPR027417">
    <property type="entry name" value="P-loop_NTPase"/>
</dbReference>
<dbReference type="PROSITE" id="PS50104">
    <property type="entry name" value="TIR"/>
    <property type="match status" value="1"/>
</dbReference>
<gene>
    <name evidence="5" type="ORF">PIB30_016783</name>
</gene>
<dbReference type="Pfam" id="PF01582">
    <property type="entry name" value="TIR"/>
    <property type="match status" value="2"/>
</dbReference>
<keyword evidence="3" id="KW-0611">Plant defense</keyword>
<dbReference type="EMBL" id="JASCZI010030256">
    <property type="protein sequence ID" value="MED6119982.1"/>
    <property type="molecule type" value="Genomic_DNA"/>
</dbReference>
<dbReference type="Gene3D" id="3.40.50.10140">
    <property type="entry name" value="Toll/interleukin-1 receptor homology (TIR) domain"/>
    <property type="match status" value="1"/>
</dbReference>
<dbReference type="InterPro" id="IPR035897">
    <property type="entry name" value="Toll_tir_struct_dom_sf"/>
</dbReference>
<keyword evidence="1" id="KW-0433">Leucine-rich repeat</keyword>
<dbReference type="Pfam" id="PF23282">
    <property type="entry name" value="WHD_ROQ1"/>
    <property type="match status" value="1"/>
</dbReference>
<comment type="caution">
    <text evidence="5">The sequence shown here is derived from an EMBL/GenBank/DDBJ whole genome shotgun (WGS) entry which is preliminary data.</text>
</comment>
<evidence type="ECO:0000259" key="4">
    <source>
        <dbReference type="PROSITE" id="PS50104"/>
    </source>
</evidence>
<proteinExistence type="predicted"/>
<dbReference type="InterPro" id="IPR000157">
    <property type="entry name" value="TIR_dom"/>
</dbReference>
<dbReference type="Pfam" id="PF00931">
    <property type="entry name" value="NB-ARC"/>
    <property type="match status" value="1"/>
</dbReference>
<dbReference type="PANTHER" id="PTHR11017:SF431">
    <property type="entry name" value="ADP-RIBOSYL CYCLASE_CYCLIC ADP-RIBOSE HYDROLASE"/>
    <property type="match status" value="1"/>
</dbReference>
<dbReference type="PRINTS" id="PR00364">
    <property type="entry name" value="DISEASERSIST"/>
</dbReference>
<dbReference type="SUPFAM" id="SSF52540">
    <property type="entry name" value="P-loop containing nucleoside triphosphate hydrolases"/>
    <property type="match status" value="1"/>
</dbReference>